<dbReference type="Proteomes" id="UP000663862">
    <property type="component" value="Unassembled WGS sequence"/>
</dbReference>
<dbReference type="InterPro" id="IPR058912">
    <property type="entry name" value="HTH_animal"/>
</dbReference>
<evidence type="ECO:0000313" key="4">
    <source>
        <dbReference type="Proteomes" id="UP000663862"/>
    </source>
</evidence>
<feature type="region of interest" description="Disordered" evidence="1">
    <location>
        <begin position="296"/>
        <end position="321"/>
    </location>
</feature>
<reference evidence="3" key="1">
    <citation type="submission" date="2021-02" db="EMBL/GenBank/DDBJ databases">
        <authorList>
            <person name="Nowell W R."/>
        </authorList>
    </citation>
    <scope>NUCLEOTIDE SEQUENCE</scope>
</reference>
<gene>
    <name evidence="3" type="ORF">TSG867_LOCUS24111</name>
</gene>
<protein>
    <recommendedName>
        <fullName evidence="2">Helix-turn-helix domain-containing protein</fullName>
    </recommendedName>
</protein>
<accession>A0A820YHE9</accession>
<evidence type="ECO:0000313" key="3">
    <source>
        <dbReference type="EMBL" id="CAF4542977.1"/>
    </source>
</evidence>
<dbReference type="PANTHER" id="PTHR21301">
    <property type="entry name" value="REVERSE TRANSCRIPTASE"/>
    <property type="match status" value="1"/>
</dbReference>
<comment type="caution">
    <text evidence="3">The sequence shown here is derived from an EMBL/GenBank/DDBJ whole genome shotgun (WGS) entry which is preliminary data.</text>
</comment>
<feature type="compositionally biased region" description="Basic and acidic residues" evidence="1">
    <location>
        <begin position="308"/>
        <end position="317"/>
    </location>
</feature>
<dbReference type="PANTHER" id="PTHR21301:SF10">
    <property type="entry name" value="REVERSE TRANSCRIPTASE DOMAIN-CONTAINING PROTEIN"/>
    <property type="match status" value="1"/>
</dbReference>
<organism evidence="3 4">
    <name type="scientific">Rotaria socialis</name>
    <dbReference type="NCBI Taxonomy" id="392032"/>
    <lineage>
        <taxon>Eukaryota</taxon>
        <taxon>Metazoa</taxon>
        <taxon>Spiralia</taxon>
        <taxon>Gnathifera</taxon>
        <taxon>Rotifera</taxon>
        <taxon>Eurotatoria</taxon>
        <taxon>Bdelloidea</taxon>
        <taxon>Philodinida</taxon>
        <taxon>Philodinidae</taxon>
        <taxon>Rotaria</taxon>
    </lineage>
</organism>
<dbReference type="Pfam" id="PF26215">
    <property type="entry name" value="HTH_animal"/>
    <property type="match status" value="1"/>
</dbReference>
<evidence type="ECO:0000256" key="1">
    <source>
        <dbReference type="SAM" id="MobiDB-lite"/>
    </source>
</evidence>
<feature type="domain" description="Helix-turn-helix" evidence="2">
    <location>
        <begin position="123"/>
        <end position="181"/>
    </location>
</feature>
<sequence>MNGDDATKMEGFFSVHQNEIVFESFGGSLNSKMNGDDETEHNGVAMDAPLASIIADVFMTNLETTLMDDLINAGVCEWHRYVDDTFIEDGDKLEFLDVLITRSTGYQLFETTIYRKPTYADLLTNYHSYVSMQYKNGGIITMVNRALIICSTYTSLAAEFNEIRRIGLLNGYTSSFIDTIIGIKLSQYRKKNNDVIQSPQSGPDVKKRMYVEIPFIENATKEFRNKITHLCNKLRLDLDIQFFMKPSPAVQMLYQTKDPTNKKMKSDVVYSIKCTQCQHSYIGKTERQCIKRLHEHGAPKSSSQPEQQHPKQQDDNCTHQSNNIVELRRSGRLKNKPTTTITTPSVIKEITFAVQQHQIETRHQMNWDNFRIFMQDNHYYRLLIKESLLIKAYEPELNRTTHSVPLIVFSDGLQKELLPRPFDND</sequence>
<dbReference type="AlphaFoldDB" id="A0A820YHE9"/>
<name>A0A820YHE9_9BILA</name>
<dbReference type="EMBL" id="CAJOBQ010002163">
    <property type="protein sequence ID" value="CAF4542977.1"/>
    <property type="molecule type" value="Genomic_DNA"/>
</dbReference>
<evidence type="ECO:0000259" key="2">
    <source>
        <dbReference type="Pfam" id="PF26215"/>
    </source>
</evidence>
<proteinExistence type="predicted"/>